<dbReference type="Gene3D" id="6.10.140.530">
    <property type="match status" value="1"/>
</dbReference>
<keyword evidence="3" id="KW-1185">Reference proteome</keyword>
<dbReference type="EMBL" id="FOLM01000009">
    <property type="protein sequence ID" value="SFD10056.1"/>
    <property type="molecule type" value="Genomic_DNA"/>
</dbReference>
<evidence type="ECO:0000313" key="3">
    <source>
        <dbReference type="Proteomes" id="UP000199207"/>
    </source>
</evidence>
<feature type="non-terminal residue" evidence="1">
    <location>
        <position position="1"/>
    </location>
</feature>
<dbReference type="Proteomes" id="UP000199207">
    <property type="component" value="Unassembled WGS sequence"/>
</dbReference>
<dbReference type="OrthoDB" id="4315859at2"/>
<protein>
    <recommendedName>
        <fullName evidence="4">Helicase associated domain-containing protein</fullName>
    </recommendedName>
</protein>
<dbReference type="AlphaFoldDB" id="A0A1I1MPY2"/>
<proteinExistence type="predicted"/>
<reference evidence="1 3" key="1">
    <citation type="submission" date="2016-10" db="EMBL/GenBank/DDBJ databases">
        <authorList>
            <person name="de Groot N.N."/>
        </authorList>
    </citation>
    <scope>NUCLEOTIDE SEQUENCE [LARGE SCALE GENOMIC DNA]</scope>
    <source>
        <strain evidence="1 3">CGMCC 4.5739</strain>
    </source>
</reference>
<organism evidence="1 3">
    <name type="scientific">Streptomyces aidingensis</name>
    <dbReference type="NCBI Taxonomy" id="910347"/>
    <lineage>
        <taxon>Bacteria</taxon>
        <taxon>Bacillati</taxon>
        <taxon>Actinomycetota</taxon>
        <taxon>Actinomycetes</taxon>
        <taxon>Kitasatosporales</taxon>
        <taxon>Streptomycetaceae</taxon>
        <taxon>Streptomyces</taxon>
    </lineage>
</organism>
<evidence type="ECO:0000313" key="2">
    <source>
        <dbReference type="EMBL" id="SFD10056.1"/>
    </source>
</evidence>
<dbReference type="EMBL" id="FOLM01000007">
    <property type="protein sequence ID" value="SFC87431.1"/>
    <property type="molecule type" value="Genomic_DNA"/>
</dbReference>
<evidence type="ECO:0000313" key="1">
    <source>
        <dbReference type="EMBL" id="SFC87431.1"/>
    </source>
</evidence>
<sequence length="34" mass="3855">PVKLGVWISNVKSRRGTLTPQRAAQLNELGIHWE</sequence>
<evidence type="ECO:0008006" key="4">
    <source>
        <dbReference type="Google" id="ProtNLM"/>
    </source>
</evidence>
<name>A0A1I1MPY2_9ACTN</name>
<accession>A0A1I1MPY2</accession>
<gene>
    <name evidence="1" type="ORF">SAMN05421773_1071</name>
    <name evidence="2" type="ORF">SAMN05421773_109234</name>
</gene>